<keyword evidence="3" id="KW-1185">Reference proteome</keyword>
<dbReference type="EMBL" id="JAYRBN010000071">
    <property type="protein sequence ID" value="KAL2734531.1"/>
    <property type="molecule type" value="Genomic_DNA"/>
</dbReference>
<gene>
    <name evidence="2" type="ORF">V1477_013708</name>
</gene>
<evidence type="ECO:0000256" key="1">
    <source>
        <dbReference type="SAM" id="MobiDB-lite"/>
    </source>
</evidence>
<organism evidence="2 3">
    <name type="scientific">Vespula maculifrons</name>
    <name type="common">Eastern yellow jacket</name>
    <name type="synonym">Wasp</name>
    <dbReference type="NCBI Taxonomy" id="7453"/>
    <lineage>
        <taxon>Eukaryota</taxon>
        <taxon>Metazoa</taxon>
        <taxon>Ecdysozoa</taxon>
        <taxon>Arthropoda</taxon>
        <taxon>Hexapoda</taxon>
        <taxon>Insecta</taxon>
        <taxon>Pterygota</taxon>
        <taxon>Neoptera</taxon>
        <taxon>Endopterygota</taxon>
        <taxon>Hymenoptera</taxon>
        <taxon>Apocrita</taxon>
        <taxon>Aculeata</taxon>
        <taxon>Vespoidea</taxon>
        <taxon>Vespidae</taxon>
        <taxon>Vespinae</taxon>
        <taxon>Vespula</taxon>
    </lineage>
</organism>
<proteinExistence type="predicted"/>
<evidence type="ECO:0000313" key="2">
    <source>
        <dbReference type="EMBL" id="KAL2734531.1"/>
    </source>
</evidence>
<accession>A0ABD2BP20</accession>
<evidence type="ECO:0000313" key="3">
    <source>
        <dbReference type="Proteomes" id="UP001607303"/>
    </source>
</evidence>
<sequence>MYVPPWSLADETDAAGGSTRSFHRPYRRLQTSRDTTSRVSIRYFKNQTEVLGRTKSRDRENPLKDFEYNEDIDFDISQVLPTQVPLLGGCCVWGSTS</sequence>
<reference evidence="2 3" key="1">
    <citation type="journal article" date="2024" name="Ann. Entomol. Soc. Am.">
        <title>Genomic analyses of the southern and eastern yellowjacket wasps (Hymenoptera: Vespidae) reveal evolutionary signatures of social life.</title>
        <authorList>
            <person name="Catto M.A."/>
            <person name="Caine P.B."/>
            <person name="Orr S.E."/>
            <person name="Hunt B.G."/>
            <person name="Goodisman M.A.D."/>
        </authorList>
    </citation>
    <scope>NUCLEOTIDE SEQUENCE [LARGE SCALE GENOMIC DNA]</scope>
    <source>
        <strain evidence="2">232</strain>
        <tissue evidence="2">Head and thorax</tissue>
    </source>
</reference>
<name>A0ABD2BP20_VESMC</name>
<dbReference type="AlphaFoldDB" id="A0ABD2BP20"/>
<comment type="caution">
    <text evidence="2">The sequence shown here is derived from an EMBL/GenBank/DDBJ whole genome shotgun (WGS) entry which is preliminary data.</text>
</comment>
<feature type="region of interest" description="Disordered" evidence="1">
    <location>
        <begin position="1"/>
        <end position="22"/>
    </location>
</feature>
<dbReference type="Proteomes" id="UP001607303">
    <property type="component" value="Unassembled WGS sequence"/>
</dbReference>
<protein>
    <submittedName>
        <fullName evidence="2">Uncharacterized protein</fullName>
    </submittedName>
</protein>